<feature type="domain" description="ABC transmembrane type-1" evidence="8">
    <location>
        <begin position="70"/>
        <end position="283"/>
    </location>
</feature>
<evidence type="ECO:0000313" key="9">
    <source>
        <dbReference type="EMBL" id="QJD85858.1"/>
    </source>
</evidence>
<feature type="transmembrane region" description="Helical" evidence="7">
    <location>
        <begin position="211"/>
        <end position="232"/>
    </location>
</feature>
<keyword evidence="5 7" id="KW-1133">Transmembrane helix</keyword>
<name>A0A7Z2VML2_9BACL</name>
<dbReference type="RefSeq" id="WP_169282110.1">
    <property type="nucleotide sequence ID" value="NZ_CP051680.1"/>
</dbReference>
<dbReference type="PANTHER" id="PTHR30193">
    <property type="entry name" value="ABC TRANSPORTER PERMEASE PROTEIN"/>
    <property type="match status" value="1"/>
</dbReference>
<evidence type="ECO:0000256" key="3">
    <source>
        <dbReference type="ARBA" id="ARBA00022475"/>
    </source>
</evidence>
<keyword evidence="10" id="KW-1185">Reference proteome</keyword>
<feature type="transmembrane region" description="Helical" evidence="7">
    <location>
        <begin position="261"/>
        <end position="287"/>
    </location>
</feature>
<dbReference type="AlphaFoldDB" id="A0A7Z2VML2"/>
<keyword evidence="2 7" id="KW-0813">Transport</keyword>
<feature type="transmembrane region" description="Helical" evidence="7">
    <location>
        <begin position="74"/>
        <end position="95"/>
    </location>
</feature>
<comment type="similarity">
    <text evidence="7">Belongs to the binding-protein-dependent transport system permease family.</text>
</comment>
<evidence type="ECO:0000313" key="10">
    <source>
        <dbReference type="Proteomes" id="UP000502248"/>
    </source>
</evidence>
<dbReference type="Proteomes" id="UP000502248">
    <property type="component" value="Chromosome"/>
</dbReference>
<dbReference type="PROSITE" id="PS50928">
    <property type="entry name" value="ABC_TM1"/>
    <property type="match status" value="1"/>
</dbReference>
<accession>A0A7Z2VML2</accession>
<keyword evidence="6 7" id="KW-0472">Membrane</keyword>
<proteinExistence type="inferred from homology"/>
<evidence type="ECO:0000256" key="7">
    <source>
        <dbReference type="RuleBase" id="RU363032"/>
    </source>
</evidence>
<comment type="subcellular location">
    <subcellularLocation>
        <location evidence="1 7">Cell membrane</location>
        <topology evidence="1 7">Multi-pass membrane protein</topology>
    </subcellularLocation>
</comment>
<dbReference type="KEGG" id="cheb:HH215_23535"/>
<feature type="transmembrane region" description="Helical" evidence="7">
    <location>
        <begin position="107"/>
        <end position="128"/>
    </location>
</feature>
<dbReference type="EMBL" id="CP051680">
    <property type="protein sequence ID" value="QJD85858.1"/>
    <property type="molecule type" value="Genomic_DNA"/>
</dbReference>
<organism evidence="9 10">
    <name type="scientific">Cohnella herbarum</name>
    <dbReference type="NCBI Taxonomy" id="2728023"/>
    <lineage>
        <taxon>Bacteria</taxon>
        <taxon>Bacillati</taxon>
        <taxon>Bacillota</taxon>
        <taxon>Bacilli</taxon>
        <taxon>Bacillales</taxon>
        <taxon>Paenibacillaceae</taxon>
        <taxon>Cohnella</taxon>
    </lineage>
</organism>
<dbReference type="GO" id="GO:0005886">
    <property type="term" value="C:plasma membrane"/>
    <property type="evidence" value="ECO:0007669"/>
    <property type="project" value="UniProtKB-SubCell"/>
</dbReference>
<dbReference type="InterPro" id="IPR000515">
    <property type="entry name" value="MetI-like"/>
</dbReference>
<keyword evidence="3" id="KW-1003">Cell membrane</keyword>
<dbReference type="InterPro" id="IPR035906">
    <property type="entry name" value="MetI-like_sf"/>
</dbReference>
<keyword evidence="4 7" id="KW-0812">Transmembrane</keyword>
<dbReference type="Gene3D" id="1.10.3720.10">
    <property type="entry name" value="MetI-like"/>
    <property type="match status" value="1"/>
</dbReference>
<evidence type="ECO:0000256" key="6">
    <source>
        <dbReference type="ARBA" id="ARBA00023136"/>
    </source>
</evidence>
<evidence type="ECO:0000256" key="1">
    <source>
        <dbReference type="ARBA" id="ARBA00004651"/>
    </source>
</evidence>
<dbReference type="InterPro" id="IPR051393">
    <property type="entry name" value="ABC_transporter_permease"/>
</dbReference>
<gene>
    <name evidence="9" type="ORF">HH215_23535</name>
</gene>
<feature type="transmembrane region" description="Helical" evidence="7">
    <location>
        <begin position="157"/>
        <end position="179"/>
    </location>
</feature>
<reference evidence="9 10" key="1">
    <citation type="submission" date="2020-04" db="EMBL/GenBank/DDBJ databases">
        <title>Genome sequencing of novel species.</title>
        <authorList>
            <person name="Heo J."/>
            <person name="Kim S.-J."/>
            <person name="Kim J.-S."/>
            <person name="Hong S.-B."/>
            <person name="Kwon S.-W."/>
        </authorList>
    </citation>
    <scope>NUCLEOTIDE SEQUENCE [LARGE SCALE GENOMIC DNA]</scope>
    <source>
        <strain evidence="9 10">MFER-1</strain>
    </source>
</reference>
<evidence type="ECO:0000256" key="4">
    <source>
        <dbReference type="ARBA" id="ARBA00022692"/>
    </source>
</evidence>
<dbReference type="PANTHER" id="PTHR30193:SF37">
    <property type="entry name" value="INNER MEMBRANE ABC TRANSPORTER PERMEASE PROTEIN YCJO"/>
    <property type="match status" value="1"/>
</dbReference>
<dbReference type="SUPFAM" id="SSF161098">
    <property type="entry name" value="MetI-like"/>
    <property type="match status" value="1"/>
</dbReference>
<evidence type="ECO:0000256" key="2">
    <source>
        <dbReference type="ARBA" id="ARBA00022448"/>
    </source>
</evidence>
<dbReference type="CDD" id="cd06261">
    <property type="entry name" value="TM_PBP2"/>
    <property type="match status" value="1"/>
</dbReference>
<evidence type="ECO:0000256" key="5">
    <source>
        <dbReference type="ARBA" id="ARBA00022989"/>
    </source>
</evidence>
<sequence>MRSKGISRQYTVLFVLPAFCLFSLFFILPNLSGLVMAFTNWSSYFPLHPKFNGWRNFQDLFESPVFAISVRNTLIFTAATTVVKIVVGFGLALILNNGVKFKNTYRTIIFSPFVFNPLVIAYVFSALYQPTFGPINTLLRYVGLGFLAQNWLTDTKYAMTAICVMDIWMSIGAIVVIFLTGLQSVPKEYYEAATVDGAGGISKFRNITFPLTIYSLCINTILCLIGGAKVFGQVYGLTNGGPADATQVYGTFIFKSFSSGLFGYSAAAGLLFTVVISLVSFITLGLFRRLEVDY</sequence>
<feature type="transmembrane region" description="Helical" evidence="7">
    <location>
        <begin position="12"/>
        <end position="38"/>
    </location>
</feature>
<evidence type="ECO:0000259" key="8">
    <source>
        <dbReference type="PROSITE" id="PS50928"/>
    </source>
</evidence>
<dbReference type="GO" id="GO:0055085">
    <property type="term" value="P:transmembrane transport"/>
    <property type="evidence" value="ECO:0007669"/>
    <property type="project" value="InterPro"/>
</dbReference>
<dbReference type="Pfam" id="PF00528">
    <property type="entry name" value="BPD_transp_1"/>
    <property type="match status" value="1"/>
</dbReference>
<protein>
    <submittedName>
        <fullName evidence="9">Sugar ABC transporter permease</fullName>
    </submittedName>
</protein>